<dbReference type="InterPro" id="IPR012341">
    <property type="entry name" value="6hp_glycosidase-like_sf"/>
</dbReference>
<dbReference type="EMBL" id="PUGF01000007">
    <property type="protein sequence ID" value="PRC93395.1"/>
    <property type="molecule type" value="Genomic_DNA"/>
</dbReference>
<comment type="caution">
    <text evidence="1">The sequence shown here is derived from an EMBL/GenBank/DDBJ whole genome shotgun (WGS) entry which is preliminary data.</text>
</comment>
<proteinExistence type="predicted"/>
<dbReference type="Gene3D" id="1.50.10.10">
    <property type="match status" value="1"/>
</dbReference>
<dbReference type="AlphaFoldDB" id="A0A2S9H086"/>
<evidence type="ECO:0000313" key="1">
    <source>
        <dbReference type="EMBL" id="PRC93395.1"/>
    </source>
</evidence>
<dbReference type="SUPFAM" id="SSF48208">
    <property type="entry name" value="Six-hairpin glycosidases"/>
    <property type="match status" value="1"/>
</dbReference>
<keyword evidence="2" id="KW-1185">Reference proteome</keyword>
<evidence type="ECO:0000313" key="2">
    <source>
        <dbReference type="Proteomes" id="UP000237839"/>
    </source>
</evidence>
<dbReference type="OrthoDB" id="9025980at2"/>
<reference evidence="1 2" key="1">
    <citation type="submission" date="2018-02" db="EMBL/GenBank/DDBJ databases">
        <title>Solimicrobium silvestre gen. nov., sp. nov., isolated from alpine forest soil.</title>
        <authorList>
            <person name="Margesin R."/>
            <person name="Albuquerque L."/>
            <person name="Zhang D.-C."/>
            <person name="Froufe H.J.C."/>
            <person name="Severino R."/>
            <person name="Roxo I."/>
            <person name="Egas C."/>
            <person name="Da Costa M.S."/>
        </authorList>
    </citation>
    <scope>NUCLEOTIDE SEQUENCE [LARGE SCALE GENOMIC DNA]</scope>
    <source>
        <strain evidence="1 2">S20-91</strain>
    </source>
</reference>
<organism evidence="1 2">
    <name type="scientific">Solimicrobium silvestre</name>
    <dbReference type="NCBI Taxonomy" id="2099400"/>
    <lineage>
        <taxon>Bacteria</taxon>
        <taxon>Pseudomonadati</taxon>
        <taxon>Pseudomonadota</taxon>
        <taxon>Betaproteobacteria</taxon>
        <taxon>Burkholderiales</taxon>
        <taxon>Oxalobacteraceae</taxon>
        <taxon>Solimicrobium</taxon>
    </lineage>
</organism>
<accession>A0A2S9H086</accession>
<name>A0A2S9H086_9BURK</name>
<sequence>MNKSSQKFGKKYTAGMHDRADELRATRPQLNSIFRKRSLLAMLTGSAILYGCGGGNSPADSSAAAVGKTEARQLAAASSTELTATSSDAGLQSGFNQAVTEARLLNFTDANYPFLLSLGWPTTDSRCAESTMVTGYLAGIQNRCAYYSRDYVHQATGAYYLGMYEQNYQMAYHFATILHNNSGALAPYWAIGANGNEYEQNDESPAPFEIGQNIANMYRLTADSRYLGSAFSAYINNINNNFSNINNNQYINADGFRMARLEDGEAATYNEFVSNAGVPPTTSIVLGGDMAASEIAYYRGVSQYPAMQASGDTTNMAGQFNTLSSNFNSHWYLGGAGHFSVALTGVTGTTYSSANYASLTYYDHYAQEPNLFPLYKGIITDPTALANQATYVDSNAEAAFVAAGNSLQSPGVESHTYLPTAFYNANMPDTAWKWLTRLAAWQVQGGTSTYPEVGFALISDTITKVLGVDFDAPNNNLTTLANLPSSFSSGNYVQVSNIPIHNAALTFSLTISQTAVGTQGLVSTMLAFNTDPSLQPNGGVYWIPRFRTAAGYHCNVFSTFKNGTSRTDTFNLIYDPTTETYGCNADNRGIWLYAGDPNYAVTSMTVTSSI</sequence>
<dbReference type="GO" id="GO:0005975">
    <property type="term" value="P:carbohydrate metabolic process"/>
    <property type="evidence" value="ECO:0007669"/>
    <property type="project" value="InterPro"/>
</dbReference>
<dbReference type="InterPro" id="IPR008928">
    <property type="entry name" value="6-hairpin_glycosidase_sf"/>
</dbReference>
<protein>
    <submittedName>
        <fullName evidence="1">Uncharacterized protein</fullName>
    </submittedName>
</protein>
<dbReference type="Proteomes" id="UP000237839">
    <property type="component" value="Unassembled WGS sequence"/>
</dbReference>
<gene>
    <name evidence="1" type="ORF">S2091_1782</name>
</gene>
<dbReference type="RefSeq" id="WP_105531448.1">
    <property type="nucleotide sequence ID" value="NZ_PUGF01000007.1"/>
</dbReference>